<keyword evidence="9 17" id="KW-0067">ATP-binding</keyword>
<accession>A0A106BSU9</accession>
<keyword evidence="14" id="KW-1208">Phospholipid metabolism</keyword>
<evidence type="ECO:0000313" key="20">
    <source>
        <dbReference type="EMBL" id="KVW97865.1"/>
    </source>
</evidence>
<evidence type="ECO:0000256" key="3">
    <source>
        <dbReference type="ARBA" id="ARBA00022475"/>
    </source>
</evidence>
<dbReference type="PATRIC" id="fig|36861.3.peg.194"/>
<keyword evidence="18" id="KW-0479">Metal-binding</keyword>
<evidence type="ECO:0000256" key="13">
    <source>
        <dbReference type="ARBA" id="ARBA00023209"/>
    </source>
</evidence>
<protein>
    <recommendedName>
        <fullName evidence="22">Diacylglycerol kinase</fullName>
    </recommendedName>
</protein>
<feature type="transmembrane region" description="Helical" evidence="19">
    <location>
        <begin position="50"/>
        <end position="71"/>
    </location>
</feature>
<evidence type="ECO:0000256" key="12">
    <source>
        <dbReference type="ARBA" id="ARBA00023136"/>
    </source>
</evidence>
<comment type="similarity">
    <text evidence="2">Belongs to the bacterial diacylglycerol kinase family.</text>
</comment>
<feature type="transmembrane region" description="Helical" evidence="19">
    <location>
        <begin position="92"/>
        <end position="119"/>
    </location>
</feature>
<gene>
    <name evidence="20" type="ORF">ABW22_03725</name>
</gene>
<evidence type="ECO:0000256" key="2">
    <source>
        <dbReference type="ARBA" id="ARBA00005967"/>
    </source>
</evidence>
<evidence type="ECO:0000256" key="9">
    <source>
        <dbReference type="ARBA" id="ARBA00022840"/>
    </source>
</evidence>
<keyword evidence="7 17" id="KW-0547">Nucleotide-binding</keyword>
<evidence type="ECO:0000256" key="1">
    <source>
        <dbReference type="ARBA" id="ARBA00004651"/>
    </source>
</evidence>
<keyword evidence="21" id="KW-1185">Reference proteome</keyword>
<evidence type="ECO:0000313" key="21">
    <source>
        <dbReference type="Proteomes" id="UP000064243"/>
    </source>
</evidence>
<evidence type="ECO:0000256" key="15">
    <source>
        <dbReference type="PIRSR" id="PIRSR600829-1"/>
    </source>
</evidence>
<evidence type="ECO:0008006" key="22">
    <source>
        <dbReference type="Google" id="ProtNLM"/>
    </source>
</evidence>
<feature type="binding site" evidence="17">
    <location>
        <begin position="90"/>
        <end position="91"/>
    </location>
    <ligand>
        <name>ATP</name>
        <dbReference type="ChEBI" id="CHEBI:30616"/>
    </ligand>
</feature>
<evidence type="ECO:0000256" key="16">
    <source>
        <dbReference type="PIRSR" id="PIRSR600829-2"/>
    </source>
</evidence>
<evidence type="ECO:0000256" key="17">
    <source>
        <dbReference type="PIRSR" id="PIRSR600829-3"/>
    </source>
</evidence>
<comment type="caution">
    <text evidence="20">The sequence shown here is derived from an EMBL/GenBank/DDBJ whole genome shotgun (WGS) entry which is preliminary data.</text>
</comment>
<feature type="binding site" evidence="18">
    <location>
        <position position="24"/>
    </location>
    <ligand>
        <name>a divalent metal cation</name>
        <dbReference type="ChEBI" id="CHEBI:60240"/>
    </ligand>
</feature>
<dbReference type="InterPro" id="IPR036945">
    <property type="entry name" value="DAGK_sf"/>
</dbReference>
<keyword evidence="8" id="KW-0418">Kinase</keyword>
<evidence type="ECO:0000256" key="18">
    <source>
        <dbReference type="PIRSR" id="PIRSR600829-4"/>
    </source>
</evidence>
<dbReference type="GO" id="GO:0005886">
    <property type="term" value="C:plasma membrane"/>
    <property type="evidence" value="ECO:0007669"/>
    <property type="project" value="UniProtKB-SubCell"/>
</dbReference>
<dbReference type="OrthoDB" id="9796011at2"/>
<sequence>MKNRGMRQRLGFAWEGIAAAWRNERSFRIQTIFALALPVALLLLRVSAVWWALCLIIALLVLAAELFNTALESLIDHLHPEIHPAIGTAKDCAAGAVLLLSAGAVIVGVIVVLVALGVLS</sequence>
<dbReference type="GO" id="GO:0005524">
    <property type="term" value="F:ATP binding"/>
    <property type="evidence" value="ECO:0007669"/>
    <property type="project" value="UniProtKB-KW"/>
</dbReference>
<keyword evidence="12 19" id="KW-0472">Membrane</keyword>
<reference evidence="20 21" key="1">
    <citation type="journal article" date="2015" name="Appl. Environ. Microbiol.">
        <title>Aerobic and Anaerobic Thiosulfate Oxidation by a Cold-Adapted, Subglacial Chemoautotroph.</title>
        <authorList>
            <person name="Harrold Z.R."/>
            <person name="Skidmore M.L."/>
            <person name="Hamilton T.L."/>
            <person name="Desch L."/>
            <person name="Amada K."/>
            <person name="van Gelder W."/>
            <person name="Glover K."/>
            <person name="Roden E.E."/>
            <person name="Boyd E.S."/>
        </authorList>
    </citation>
    <scope>NUCLEOTIDE SEQUENCE [LARGE SCALE GENOMIC DNA]</scope>
    <source>
        <strain evidence="20 21">RG</strain>
    </source>
</reference>
<keyword evidence="5" id="KW-0808">Transferase</keyword>
<dbReference type="GO" id="GO:0016301">
    <property type="term" value="F:kinase activity"/>
    <property type="evidence" value="ECO:0007669"/>
    <property type="project" value="UniProtKB-KW"/>
</dbReference>
<dbReference type="InterPro" id="IPR000829">
    <property type="entry name" value="DAGK"/>
</dbReference>
<dbReference type="Pfam" id="PF01219">
    <property type="entry name" value="DAGK_prokar"/>
    <property type="match status" value="1"/>
</dbReference>
<keyword evidence="11" id="KW-0443">Lipid metabolism</keyword>
<dbReference type="GO" id="GO:0046872">
    <property type="term" value="F:metal ion binding"/>
    <property type="evidence" value="ECO:0007669"/>
    <property type="project" value="UniProtKB-KW"/>
</dbReference>
<feature type="binding site" evidence="17">
    <location>
        <begin position="81"/>
        <end position="83"/>
    </location>
    <ligand>
        <name>ATP</name>
        <dbReference type="ChEBI" id="CHEBI:30616"/>
    </ligand>
</feature>
<organism evidence="20 21">
    <name type="scientific">Thiobacillus denitrificans</name>
    <dbReference type="NCBI Taxonomy" id="36861"/>
    <lineage>
        <taxon>Bacteria</taxon>
        <taxon>Pseudomonadati</taxon>
        <taxon>Pseudomonadota</taxon>
        <taxon>Betaproteobacteria</taxon>
        <taxon>Nitrosomonadales</taxon>
        <taxon>Thiobacillaceae</taxon>
        <taxon>Thiobacillus</taxon>
    </lineage>
</organism>
<evidence type="ECO:0000256" key="14">
    <source>
        <dbReference type="ARBA" id="ARBA00023264"/>
    </source>
</evidence>
<keyword evidence="10 19" id="KW-1133">Transmembrane helix</keyword>
<keyword evidence="4" id="KW-0444">Lipid biosynthesis</keyword>
<evidence type="ECO:0000256" key="8">
    <source>
        <dbReference type="ARBA" id="ARBA00022777"/>
    </source>
</evidence>
<evidence type="ECO:0000256" key="5">
    <source>
        <dbReference type="ARBA" id="ARBA00022679"/>
    </source>
</evidence>
<comment type="cofactor">
    <cofactor evidence="18">
        <name>Mg(2+)</name>
        <dbReference type="ChEBI" id="CHEBI:18420"/>
    </cofactor>
    <text evidence="18">Mn(2+), Zn(2+), Cd(2+) and Co(2+) support activity to lesser extents.</text>
</comment>
<proteinExistence type="inferred from homology"/>
<comment type="subcellular location">
    <subcellularLocation>
        <location evidence="1">Cell membrane</location>
        <topology evidence="1">Multi-pass membrane protein</topology>
    </subcellularLocation>
</comment>
<dbReference type="PANTHER" id="PTHR34299">
    <property type="entry name" value="DIACYLGLYCEROL KINASE"/>
    <property type="match status" value="1"/>
</dbReference>
<evidence type="ECO:0000256" key="7">
    <source>
        <dbReference type="ARBA" id="ARBA00022741"/>
    </source>
</evidence>
<evidence type="ECO:0000256" key="19">
    <source>
        <dbReference type="SAM" id="Phobius"/>
    </source>
</evidence>
<evidence type="ECO:0000256" key="11">
    <source>
        <dbReference type="ARBA" id="ARBA00023098"/>
    </source>
</evidence>
<keyword evidence="13" id="KW-0594">Phospholipid biosynthesis</keyword>
<evidence type="ECO:0000256" key="10">
    <source>
        <dbReference type="ARBA" id="ARBA00022989"/>
    </source>
</evidence>
<feature type="binding site" evidence="18">
    <location>
        <position position="72"/>
    </location>
    <ligand>
        <name>a divalent metal cation</name>
        <dbReference type="ChEBI" id="CHEBI:60240"/>
    </ligand>
</feature>
<feature type="binding site" evidence="17">
    <location>
        <position position="72"/>
    </location>
    <ligand>
        <name>ATP</name>
        <dbReference type="ChEBI" id="CHEBI:30616"/>
    </ligand>
</feature>
<keyword evidence="18" id="KW-0460">Magnesium</keyword>
<dbReference type="Proteomes" id="UP000064243">
    <property type="component" value="Unassembled WGS sequence"/>
</dbReference>
<dbReference type="AlphaFoldDB" id="A0A106BSU9"/>
<evidence type="ECO:0000256" key="4">
    <source>
        <dbReference type="ARBA" id="ARBA00022516"/>
    </source>
</evidence>
<evidence type="ECO:0000256" key="6">
    <source>
        <dbReference type="ARBA" id="ARBA00022692"/>
    </source>
</evidence>
<dbReference type="Gene3D" id="1.10.287.3610">
    <property type="match status" value="1"/>
</dbReference>
<dbReference type="PANTHER" id="PTHR34299:SF1">
    <property type="entry name" value="DIACYLGLYCEROL KINASE"/>
    <property type="match status" value="1"/>
</dbReference>
<dbReference type="EMBL" id="LDUG01000014">
    <property type="protein sequence ID" value="KVW97865.1"/>
    <property type="molecule type" value="Genomic_DNA"/>
</dbReference>
<dbReference type="GO" id="GO:0008654">
    <property type="term" value="P:phospholipid biosynthetic process"/>
    <property type="evidence" value="ECO:0007669"/>
    <property type="project" value="UniProtKB-KW"/>
</dbReference>
<feature type="binding site" evidence="16">
    <location>
        <position position="65"/>
    </location>
    <ligand>
        <name>substrate</name>
    </ligand>
</feature>
<feature type="binding site" evidence="17">
    <location>
        <position position="24"/>
    </location>
    <ligand>
        <name>ATP</name>
        <dbReference type="ChEBI" id="CHEBI:30616"/>
    </ligand>
</feature>
<name>A0A106BSU9_THIDE</name>
<keyword evidence="6 19" id="KW-0812">Transmembrane</keyword>
<keyword evidence="3" id="KW-1003">Cell membrane</keyword>
<feature type="active site" description="Proton acceptor" evidence="15">
    <location>
        <position position="65"/>
    </location>
</feature>
<dbReference type="CDD" id="cd14263">
    <property type="entry name" value="DAGK_IM_like"/>
    <property type="match status" value="1"/>
</dbReference>